<reference evidence="2" key="1">
    <citation type="journal article" date="2020" name="Nature">
        <title>Giant virus diversity and host interactions through global metagenomics.</title>
        <authorList>
            <person name="Schulz F."/>
            <person name="Roux S."/>
            <person name="Paez-Espino D."/>
            <person name="Jungbluth S."/>
            <person name="Walsh D.A."/>
            <person name="Denef V.J."/>
            <person name="McMahon K.D."/>
            <person name="Konstantinidis K.T."/>
            <person name="Eloe-Fadrosh E.A."/>
            <person name="Kyrpides N.C."/>
            <person name="Woyke T."/>
        </authorList>
    </citation>
    <scope>NUCLEOTIDE SEQUENCE</scope>
    <source>
        <strain evidence="2">GVMAG-M-3300019093-7</strain>
    </source>
</reference>
<feature type="compositionally biased region" description="Polar residues" evidence="1">
    <location>
        <begin position="200"/>
        <end position="210"/>
    </location>
</feature>
<evidence type="ECO:0000256" key="1">
    <source>
        <dbReference type="SAM" id="MobiDB-lite"/>
    </source>
</evidence>
<protein>
    <submittedName>
        <fullName evidence="2">Uncharacterized protein</fullName>
    </submittedName>
</protein>
<name>A0A6C0BW18_9ZZZZ</name>
<dbReference type="EMBL" id="MN739261">
    <property type="protein sequence ID" value="QHS95961.1"/>
    <property type="molecule type" value="Genomic_DNA"/>
</dbReference>
<evidence type="ECO:0000313" key="2">
    <source>
        <dbReference type="EMBL" id="QHS95961.1"/>
    </source>
</evidence>
<feature type="region of interest" description="Disordered" evidence="1">
    <location>
        <begin position="189"/>
        <end position="210"/>
    </location>
</feature>
<organism evidence="2">
    <name type="scientific">viral metagenome</name>
    <dbReference type="NCBI Taxonomy" id="1070528"/>
    <lineage>
        <taxon>unclassified sequences</taxon>
        <taxon>metagenomes</taxon>
        <taxon>organismal metagenomes</taxon>
    </lineage>
</organism>
<proteinExistence type="predicted"/>
<dbReference type="AlphaFoldDB" id="A0A6C0BW18"/>
<sequence>MSQLNYGEVSSSQRVDSANLRIYERNIPSQLLQPYLSVRPVMTKYSLMPIVDPRAPINVPMEQLPIYNTEKVFNPGNATAPWSGYASNVNVESDLQNRIFAHQKCSQAVYVPSSESDLYKFGFKPKNETSQPFPHLFKDEHFSDFNPNPENIGHGLFQNSTRQQLKTVGDFYANKDVYNCVNDLIEQKTAQKDVKPPNSKPSLKPTTNTK</sequence>
<accession>A0A6C0BW18</accession>